<organism evidence="1 2">
    <name type="scientific">Desulfocicer vacuolatum DSM 3385</name>
    <dbReference type="NCBI Taxonomy" id="1121400"/>
    <lineage>
        <taxon>Bacteria</taxon>
        <taxon>Pseudomonadati</taxon>
        <taxon>Thermodesulfobacteriota</taxon>
        <taxon>Desulfobacteria</taxon>
        <taxon>Desulfobacterales</taxon>
        <taxon>Desulfobacteraceae</taxon>
        <taxon>Desulfocicer</taxon>
    </lineage>
</organism>
<evidence type="ECO:0008006" key="3">
    <source>
        <dbReference type="Google" id="ProtNLM"/>
    </source>
</evidence>
<evidence type="ECO:0000313" key="2">
    <source>
        <dbReference type="Proteomes" id="UP000192418"/>
    </source>
</evidence>
<dbReference type="InterPro" id="IPR011990">
    <property type="entry name" value="TPR-like_helical_dom_sf"/>
</dbReference>
<evidence type="ECO:0000313" key="1">
    <source>
        <dbReference type="EMBL" id="SMD04800.1"/>
    </source>
</evidence>
<sequence>MAKKRKRGNLIKKMKQKFMGLPFEDLMEKADNFLASGKPRDAIKVYKIAIKASKSSEQLKVVHNNLFMAYLERVKELTEKNMLVEAKALEKQSLTYLPAPELMNRTGMIAFLEMSDIREIFEYVVKYLKCQGDDRIVSAMIADAILLNNAWHFLEKTDDAGGLSRDASIVKSSVPLMDKGHWEKAAQSMKTLPRTSPFAHIRMFCRAMALFAAGDDKKMIKAISFIPGQSVFRKIADTLETTVQCVEEKRMIQGDQSLVGCLWEGPLTVWETADEIIKQLEKKKFDKKTKQLIRDFSTAVLPDNPEYARQYILETLWQQNISDERKFIALEKSLLPEKADLISAKRGIVFPENALLNTVKYLDCLKKSGVDAHLLALTESLIIFSLCDYIQGGSESAVLNEASEKVTKRFGISSNDDFDLRFMQFVAHGIKCDPKNRPLYELSANLKSHSRKLKNLKEQLLLSMCEVYPEDPYPCIELASLYHSKNAFRKAENILKKAMEIAPYDSRVQDQHLISLIISADKGVNKSNFHLVWKDFEKAQKLDTGNNVILLREKELFYKICEKPEIPEKIIRMHLDELSSVERLKIISMLRMDAENKPKQGRAKILRKVQSLLEKELKHISTLSSMEIIQILKPFPREWKYVFKSLRVDSLFFESMDHILKYLDDNDLIKLTDQILIPDNFEFFQEAFYMRTQEGRFEDGLILFYSLVLDGLVEDDWDIDAFIDLLDDVDAETRKKIHEAGNRLSRYTHGPYKHALQTLNFGFLDDMFSGPWLDDDDDDDDFMDDDFNPFDLLGGGMPEPDDPMVRSAMLDMAKSLKKRDPDAFNNMFEEIRTGIEGFLDENEIRGLPKFLLKNFRPVLEEAGMFDIPLLLLKTFFLKEAKEQFSREAKIIFLD</sequence>
<proteinExistence type="predicted"/>
<dbReference type="Proteomes" id="UP000192418">
    <property type="component" value="Unassembled WGS sequence"/>
</dbReference>
<dbReference type="Gene3D" id="1.25.40.10">
    <property type="entry name" value="Tetratricopeptide repeat domain"/>
    <property type="match status" value="1"/>
</dbReference>
<keyword evidence="2" id="KW-1185">Reference proteome</keyword>
<protein>
    <recommendedName>
        <fullName evidence="3">Tetratricopeptide repeat-containing protein</fullName>
    </recommendedName>
</protein>
<dbReference type="AlphaFoldDB" id="A0A1W2E4Z2"/>
<reference evidence="1 2" key="1">
    <citation type="submission" date="2017-04" db="EMBL/GenBank/DDBJ databases">
        <authorList>
            <person name="Afonso C.L."/>
            <person name="Miller P.J."/>
            <person name="Scott M.A."/>
            <person name="Spackman E."/>
            <person name="Goraichik I."/>
            <person name="Dimitrov K.M."/>
            <person name="Suarez D.L."/>
            <person name="Swayne D.E."/>
        </authorList>
    </citation>
    <scope>NUCLEOTIDE SEQUENCE [LARGE SCALE GENOMIC DNA]</scope>
    <source>
        <strain evidence="1 2">DSM 3385</strain>
    </source>
</reference>
<name>A0A1W2E4Z2_9BACT</name>
<dbReference type="EMBL" id="FWXY01000024">
    <property type="protein sequence ID" value="SMD04800.1"/>
    <property type="molecule type" value="Genomic_DNA"/>
</dbReference>
<accession>A0A1W2E4Z2</accession>
<dbReference type="OrthoDB" id="5410941at2"/>
<dbReference type="SUPFAM" id="SSF48452">
    <property type="entry name" value="TPR-like"/>
    <property type="match status" value="1"/>
</dbReference>
<gene>
    <name evidence="1" type="ORF">SAMN02746065_12451</name>
</gene>